<dbReference type="RefSeq" id="WP_175499653.1">
    <property type="nucleotide sequence ID" value="NZ_FOKK01000004.1"/>
</dbReference>
<keyword evidence="2" id="KW-0808">Transferase</keyword>
<name>A0A1I0Y119_9BACT</name>
<dbReference type="GO" id="GO:0004674">
    <property type="term" value="F:protein serine/threonine kinase activity"/>
    <property type="evidence" value="ECO:0007669"/>
    <property type="project" value="TreeGrafter"/>
</dbReference>
<comment type="similarity">
    <text evidence="1">Belongs to the HipA Ser/Thr kinase family.</text>
</comment>
<gene>
    <name evidence="5" type="ORF">SAMN04489723_10458</name>
</gene>
<dbReference type="GO" id="GO:0005829">
    <property type="term" value="C:cytosol"/>
    <property type="evidence" value="ECO:0007669"/>
    <property type="project" value="TreeGrafter"/>
</dbReference>
<reference evidence="5 6" key="1">
    <citation type="submission" date="2016-10" db="EMBL/GenBank/DDBJ databases">
        <authorList>
            <person name="de Groot N.N."/>
        </authorList>
    </citation>
    <scope>NUCLEOTIDE SEQUENCE [LARGE SCALE GENOMIC DNA]</scope>
    <source>
        <strain evidence="5 6">DSM 23399</strain>
    </source>
</reference>
<dbReference type="PANTHER" id="PTHR37419">
    <property type="entry name" value="SERINE/THREONINE-PROTEIN KINASE TOXIN HIPA"/>
    <property type="match status" value="1"/>
</dbReference>
<dbReference type="PANTHER" id="PTHR37419:SF1">
    <property type="entry name" value="SERINE_THREONINE-PROTEIN KINASE TOXIN HIPA"/>
    <property type="match status" value="1"/>
</dbReference>
<dbReference type="InterPro" id="IPR052028">
    <property type="entry name" value="HipA_Ser/Thr_kinase"/>
</dbReference>
<evidence type="ECO:0000256" key="2">
    <source>
        <dbReference type="ARBA" id="ARBA00022679"/>
    </source>
</evidence>
<sequence length="319" mass="36775">MNRCLHCYEPLNANLTGDYHLKCIKEFFVTTHAPLLPYRLSEMEVLAKQAAEVSITVPGVQPKLSLGWIKTELEDGHQGRLTILDALEGMYILKPQNAQYPQMPENEHLSMKLAELFKIEVVPCTMIRLASGELSYLTKRIDRKEDKSKVHMIDFMQILELEDKYKGTMETLGKTIGEMSANTLLDKMRFFELSVFNYIIGNNDMHLKNFSMWLTDHGWTLSPAYDLLNVKIVLPKDNEDTALLLGGKKMNFNKGYFDRLGMVLKLNEKQIKGVYKRLQKWLPKALTLIEKSFLNEDLKKEYKEGVILNAKRFTTESAD</sequence>
<evidence type="ECO:0000256" key="3">
    <source>
        <dbReference type="ARBA" id="ARBA00022777"/>
    </source>
</evidence>
<dbReference type="InterPro" id="IPR012893">
    <property type="entry name" value="HipA-like_C"/>
</dbReference>
<feature type="domain" description="HipA-like C-terminal" evidence="4">
    <location>
        <begin position="56"/>
        <end position="281"/>
    </location>
</feature>
<dbReference type="STRING" id="237018.SAMN04489723_10458"/>
<dbReference type="Pfam" id="PF07804">
    <property type="entry name" value="HipA_C"/>
    <property type="match status" value="1"/>
</dbReference>
<keyword evidence="6" id="KW-1185">Reference proteome</keyword>
<protein>
    <submittedName>
        <fullName evidence="5">Serine/threonine-protein kinase HipA</fullName>
    </submittedName>
</protein>
<evidence type="ECO:0000313" key="5">
    <source>
        <dbReference type="EMBL" id="SFB07011.1"/>
    </source>
</evidence>
<evidence type="ECO:0000256" key="1">
    <source>
        <dbReference type="ARBA" id="ARBA00010164"/>
    </source>
</evidence>
<dbReference type="EMBL" id="FOKK01000004">
    <property type="protein sequence ID" value="SFB07011.1"/>
    <property type="molecule type" value="Genomic_DNA"/>
</dbReference>
<keyword evidence="3 5" id="KW-0418">Kinase</keyword>
<evidence type="ECO:0000259" key="4">
    <source>
        <dbReference type="Pfam" id="PF07804"/>
    </source>
</evidence>
<dbReference type="Proteomes" id="UP000198790">
    <property type="component" value="Unassembled WGS sequence"/>
</dbReference>
<evidence type="ECO:0000313" key="6">
    <source>
        <dbReference type="Proteomes" id="UP000198790"/>
    </source>
</evidence>
<organism evidence="5 6">
    <name type="scientific">Algoriphagus aquimarinus</name>
    <dbReference type="NCBI Taxonomy" id="237018"/>
    <lineage>
        <taxon>Bacteria</taxon>
        <taxon>Pseudomonadati</taxon>
        <taxon>Bacteroidota</taxon>
        <taxon>Cytophagia</taxon>
        <taxon>Cytophagales</taxon>
        <taxon>Cyclobacteriaceae</taxon>
        <taxon>Algoriphagus</taxon>
    </lineage>
</organism>
<accession>A0A1I0Y119</accession>
<dbReference type="AlphaFoldDB" id="A0A1I0Y119"/>
<dbReference type="Gene3D" id="1.10.1070.20">
    <property type="match status" value="1"/>
</dbReference>
<proteinExistence type="inferred from homology"/>